<gene>
    <name evidence="2" type="ORF">H312_02366</name>
</gene>
<protein>
    <submittedName>
        <fullName evidence="2">Uncharacterized protein</fullName>
    </submittedName>
</protein>
<evidence type="ECO:0000313" key="3">
    <source>
        <dbReference type="Proteomes" id="UP000030655"/>
    </source>
</evidence>
<evidence type="ECO:0000256" key="1">
    <source>
        <dbReference type="SAM" id="Coils"/>
    </source>
</evidence>
<organism evidence="2 3">
    <name type="scientific">Anncaliia algerae PRA339</name>
    <dbReference type="NCBI Taxonomy" id="1288291"/>
    <lineage>
        <taxon>Eukaryota</taxon>
        <taxon>Fungi</taxon>
        <taxon>Fungi incertae sedis</taxon>
        <taxon>Microsporidia</taxon>
        <taxon>Tubulinosematoidea</taxon>
        <taxon>Tubulinosematidae</taxon>
        <taxon>Anncaliia</taxon>
    </lineage>
</organism>
<dbReference type="AlphaFoldDB" id="A0A059EYW3"/>
<dbReference type="VEuPathDB" id="MicrosporidiaDB:H312_02366"/>
<keyword evidence="3" id="KW-1185">Reference proteome</keyword>
<reference evidence="2 3" key="2">
    <citation type="submission" date="2014-03" db="EMBL/GenBank/DDBJ databases">
        <title>The Genome Sequence of Anncaliia algerae insect isolate PRA339.</title>
        <authorList>
            <consortium name="The Broad Institute Genome Sequencing Platform"/>
            <consortium name="The Broad Institute Genome Sequencing Center for Infectious Disease"/>
            <person name="Cuomo C."/>
            <person name="Becnel J."/>
            <person name="Sanscrainte N."/>
            <person name="Walker B."/>
            <person name="Young S.K."/>
            <person name="Zeng Q."/>
            <person name="Gargeya S."/>
            <person name="Fitzgerald M."/>
            <person name="Haas B."/>
            <person name="Abouelleil A."/>
            <person name="Alvarado L."/>
            <person name="Arachchi H.M."/>
            <person name="Berlin A.M."/>
            <person name="Chapman S.B."/>
            <person name="Dewar J."/>
            <person name="Goldberg J."/>
            <person name="Griggs A."/>
            <person name="Gujja S."/>
            <person name="Hansen M."/>
            <person name="Howarth C."/>
            <person name="Imamovic A."/>
            <person name="Larimer J."/>
            <person name="McCowan C."/>
            <person name="Murphy C."/>
            <person name="Neiman D."/>
            <person name="Pearson M."/>
            <person name="Priest M."/>
            <person name="Roberts A."/>
            <person name="Saif S."/>
            <person name="Shea T."/>
            <person name="Sisk P."/>
            <person name="Sykes S."/>
            <person name="Wortman J."/>
            <person name="Nusbaum C."/>
            <person name="Birren B."/>
        </authorList>
    </citation>
    <scope>NUCLEOTIDE SEQUENCE [LARGE SCALE GENOMIC DNA]</scope>
    <source>
        <strain evidence="2 3">PRA339</strain>
    </source>
</reference>
<dbReference type="Proteomes" id="UP000030655">
    <property type="component" value="Unassembled WGS sequence"/>
</dbReference>
<proteinExistence type="predicted"/>
<sequence>MHKQPELEHKPIEQREVLKERNINTDKVLKYTDDRICYYELSDDHTPSISTIPINDIKNKDSAKDCECNNKDIKENKNIYKNESNILEYIKNKYFSDVSKVKDKLNINYENKSTNDLNIKKEYNYDKRMNDSKENIKYNSLTYENYKDRNIFNNVKSDNIYFKDIKYNYNEHENNINYNIKSTNDINYYKDIKNNNNINNNIYNEYNYDYISNNEYNKHINTNECTNDTYSINTKNTSYNSIKKQIDLDLLILNRYLYSDNSKEILERIRINTQLLKEAFLNRIKNKFKERILNERSFYEERIKKLELKIKKYKKILEEM</sequence>
<dbReference type="HOGENOM" id="CLU_868698_0_0_1"/>
<dbReference type="OrthoDB" id="10356448at2759"/>
<evidence type="ECO:0000313" key="2">
    <source>
        <dbReference type="EMBL" id="KCZ80243.1"/>
    </source>
</evidence>
<dbReference type="EMBL" id="KK365193">
    <property type="protein sequence ID" value="KCZ80243.1"/>
    <property type="molecule type" value="Genomic_DNA"/>
</dbReference>
<name>A0A059EYW3_9MICR</name>
<reference evidence="3" key="1">
    <citation type="submission" date="2013-02" db="EMBL/GenBank/DDBJ databases">
        <authorList>
            <consortium name="The Broad Institute Genome Sequencing Platform"/>
            <person name="Cuomo C."/>
            <person name="Becnel J."/>
            <person name="Sanscrainte N."/>
            <person name="Walker B."/>
            <person name="Young S.K."/>
            <person name="Zeng Q."/>
            <person name="Gargeya S."/>
            <person name="Fitzgerald M."/>
            <person name="Haas B."/>
            <person name="Abouelleil A."/>
            <person name="Alvarado L."/>
            <person name="Arachchi H.M."/>
            <person name="Berlin A.M."/>
            <person name="Chapman S.B."/>
            <person name="Dewar J."/>
            <person name="Goldberg J."/>
            <person name="Griggs A."/>
            <person name="Gujja S."/>
            <person name="Hansen M."/>
            <person name="Howarth C."/>
            <person name="Imamovic A."/>
            <person name="Larimer J."/>
            <person name="McCowan C."/>
            <person name="Murphy C."/>
            <person name="Neiman D."/>
            <person name="Pearson M."/>
            <person name="Priest M."/>
            <person name="Roberts A."/>
            <person name="Saif S."/>
            <person name="Shea T."/>
            <person name="Sisk P."/>
            <person name="Sykes S."/>
            <person name="Wortman J."/>
            <person name="Nusbaum C."/>
            <person name="Birren B."/>
        </authorList>
    </citation>
    <scope>NUCLEOTIDE SEQUENCE [LARGE SCALE GENOMIC DNA]</scope>
    <source>
        <strain evidence="3">PRA339</strain>
    </source>
</reference>
<accession>A0A059EYW3</accession>
<keyword evidence="1" id="KW-0175">Coiled coil</keyword>
<feature type="coiled-coil region" evidence="1">
    <location>
        <begin position="289"/>
        <end position="316"/>
    </location>
</feature>